<name>A0A6N1VBC7_9HYPH</name>
<dbReference type="AlphaFoldDB" id="A0A6N1VBC7"/>
<dbReference type="RefSeq" id="WP_175276215.1">
    <property type="nucleotide sequence ID" value="NZ_CP054836.1"/>
</dbReference>
<feature type="transmembrane region" description="Helical" evidence="1">
    <location>
        <begin position="12"/>
        <end position="32"/>
    </location>
</feature>
<evidence type="ECO:0000256" key="1">
    <source>
        <dbReference type="SAM" id="Phobius"/>
    </source>
</evidence>
<dbReference type="Pfam" id="PF11003">
    <property type="entry name" value="DUF2842"/>
    <property type="match status" value="1"/>
</dbReference>
<keyword evidence="1" id="KW-0812">Transmembrane</keyword>
<dbReference type="Proteomes" id="UP000509367">
    <property type="component" value="Chromosome"/>
</dbReference>
<feature type="transmembrane region" description="Helical" evidence="1">
    <location>
        <begin position="38"/>
        <end position="60"/>
    </location>
</feature>
<dbReference type="InterPro" id="IPR021265">
    <property type="entry name" value="DUF2842"/>
</dbReference>
<reference evidence="2 3" key="1">
    <citation type="submission" date="2020-06" db="EMBL/GenBank/DDBJ databases">
        <title>Oricola thermophila sp. nov. isolated from a tidal sediments.</title>
        <authorList>
            <person name="Kwon K.K."/>
            <person name="Yang S.-H."/>
            <person name="Park M.-J."/>
        </authorList>
    </citation>
    <scope>NUCLEOTIDE SEQUENCE [LARGE SCALE GENOMIC DNA]</scope>
    <source>
        <strain evidence="2 3">MEBiC13590</strain>
    </source>
</reference>
<keyword evidence="1" id="KW-0472">Membrane</keyword>
<dbReference type="KEGG" id="orm:HTY61_07570"/>
<keyword evidence="3" id="KW-1185">Reference proteome</keyword>
<accession>A0A6N1VBC7</accession>
<keyword evidence="1" id="KW-1133">Transmembrane helix</keyword>
<sequence length="74" mass="8290">MPQRLKRFIGMLLLLALVILYALVATTIATYRLAESPWYVHLAFFALSGLVWVLPAMGIISWMERKPKGGGATR</sequence>
<protein>
    <submittedName>
        <fullName evidence="2">DUF2842 domain-containing protein</fullName>
    </submittedName>
</protein>
<organism evidence="2 3">
    <name type="scientific">Oricola thermophila</name>
    <dbReference type="NCBI Taxonomy" id="2742145"/>
    <lineage>
        <taxon>Bacteria</taxon>
        <taxon>Pseudomonadati</taxon>
        <taxon>Pseudomonadota</taxon>
        <taxon>Alphaproteobacteria</taxon>
        <taxon>Hyphomicrobiales</taxon>
        <taxon>Ahrensiaceae</taxon>
        <taxon>Oricola</taxon>
    </lineage>
</organism>
<dbReference type="EMBL" id="CP054836">
    <property type="protein sequence ID" value="QKV18321.1"/>
    <property type="molecule type" value="Genomic_DNA"/>
</dbReference>
<evidence type="ECO:0000313" key="2">
    <source>
        <dbReference type="EMBL" id="QKV18321.1"/>
    </source>
</evidence>
<gene>
    <name evidence="2" type="ORF">HTY61_07570</name>
</gene>
<proteinExistence type="predicted"/>
<evidence type="ECO:0000313" key="3">
    <source>
        <dbReference type="Proteomes" id="UP000509367"/>
    </source>
</evidence>